<accession>A0ABX3NSM9</accession>
<dbReference type="Proteomes" id="UP000192277">
    <property type="component" value="Unassembled WGS sequence"/>
</dbReference>
<dbReference type="PANTHER" id="PTHR34203">
    <property type="entry name" value="METHYLTRANSFERASE, FKBM FAMILY PROTEIN"/>
    <property type="match status" value="1"/>
</dbReference>
<feature type="domain" description="Methyltransferase FkbM" evidence="1">
    <location>
        <begin position="119"/>
        <end position="259"/>
    </location>
</feature>
<gene>
    <name evidence="2" type="ORF">A4D02_34780</name>
</gene>
<dbReference type="EMBL" id="LWBO01000024">
    <property type="protein sequence ID" value="OQP44392.1"/>
    <property type="molecule type" value="Genomic_DNA"/>
</dbReference>
<dbReference type="RefSeq" id="WP_014218582.1">
    <property type="nucleotide sequence ID" value="NZ_LWBO01000024.1"/>
</dbReference>
<sequence length="317" mass="35660">MKISIEQIVKDPEAFSADDTAVVENILNYYMACNEELKKIMRSNAADRLQQMAGVGLFTKKLLGAHGRAIITETIDGLFASDPEDYGVGWDIRRDGRFSTELLKSIYRSALPASKVLVVGAHIGTLAIPLAKKYAYVAAIEANPHTFRLLEMNIRLNNVTNCEIFNIAANDKEETLKFMLNRANSGGSKRKPVKDHYIYNYDEPQEIEVAGVALDNYFTRRDFDVVLMDIEGSEYFALKGMQDILSKARGLIMEFIPHHLRNVSNVTVEKLLALLPGFTTLRVPSLNKTVKREEFAGVLNYMYERGLEDGGLMFGKY</sequence>
<proteinExistence type="predicted"/>
<dbReference type="Pfam" id="PF05050">
    <property type="entry name" value="Methyltransf_21"/>
    <property type="match status" value="1"/>
</dbReference>
<dbReference type="InterPro" id="IPR052514">
    <property type="entry name" value="SAM-dependent_MTase"/>
</dbReference>
<dbReference type="SUPFAM" id="SSF53335">
    <property type="entry name" value="S-adenosyl-L-methionine-dependent methyltransferases"/>
    <property type="match status" value="1"/>
</dbReference>
<evidence type="ECO:0000313" key="3">
    <source>
        <dbReference type="Proteomes" id="UP000192277"/>
    </source>
</evidence>
<comment type="caution">
    <text evidence="2">The sequence shown here is derived from an EMBL/GenBank/DDBJ whole genome shotgun (WGS) entry which is preliminary data.</text>
</comment>
<dbReference type="InterPro" id="IPR006342">
    <property type="entry name" value="FkbM_mtfrase"/>
</dbReference>
<reference evidence="2 3" key="1">
    <citation type="submission" date="2016-04" db="EMBL/GenBank/DDBJ databases">
        <authorList>
            <person name="Chen L."/>
            <person name="Zhuang W."/>
            <person name="Wang G."/>
        </authorList>
    </citation>
    <scope>NUCLEOTIDE SEQUENCE [LARGE SCALE GENOMIC DNA]</scope>
    <source>
        <strain evidence="3">GR20</strain>
    </source>
</reference>
<dbReference type="NCBIfam" id="TIGR01444">
    <property type="entry name" value="fkbM_fam"/>
    <property type="match status" value="1"/>
</dbReference>
<evidence type="ECO:0000313" key="2">
    <source>
        <dbReference type="EMBL" id="OQP44392.1"/>
    </source>
</evidence>
<protein>
    <recommendedName>
        <fullName evidence="1">Methyltransferase FkbM domain-containing protein</fullName>
    </recommendedName>
</protein>
<organism evidence="2 3">
    <name type="scientific">Niastella koreensis</name>
    <dbReference type="NCBI Taxonomy" id="354356"/>
    <lineage>
        <taxon>Bacteria</taxon>
        <taxon>Pseudomonadati</taxon>
        <taxon>Bacteroidota</taxon>
        <taxon>Chitinophagia</taxon>
        <taxon>Chitinophagales</taxon>
        <taxon>Chitinophagaceae</taxon>
        <taxon>Niastella</taxon>
    </lineage>
</organism>
<evidence type="ECO:0000259" key="1">
    <source>
        <dbReference type="Pfam" id="PF05050"/>
    </source>
</evidence>
<dbReference type="InterPro" id="IPR029063">
    <property type="entry name" value="SAM-dependent_MTases_sf"/>
</dbReference>
<dbReference type="PANTHER" id="PTHR34203:SF15">
    <property type="entry name" value="SLL1173 PROTEIN"/>
    <property type="match status" value="1"/>
</dbReference>
<dbReference type="Gene3D" id="3.40.50.150">
    <property type="entry name" value="Vaccinia Virus protein VP39"/>
    <property type="match status" value="1"/>
</dbReference>
<keyword evidence="3" id="KW-1185">Reference proteome</keyword>
<name>A0ABX3NSM9_9BACT</name>